<feature type="non-terminal residue" evidence="1">
    <location>
        <position position="1"/>
    </location>
</feature>
<dbReference type="AlphaFoldDB" id="A0A9N9FM95"/>
<comment type="caution">
    <text evidence="1">The sequence shown here is derived from an EMBL/GenBank/DDBJ whole genome shotgun (WGS) entry which is preliminary data.</text>
</comment>
<proteinExistence type="predicted"/>
<organism evidence="1 2">
    <name type="scientific">Cetraspora pellucida</name>
    <dbReference type="NCBI Taxonomy" id="1433469"/>
    <lineage>
        <taxon>Eukaryota</taxon>
        <taxon>Fungi</taxon>
        <taxon>Fungi incertae sedis</taxon>
        <taxon>Mucoromycota</taxon>
        <taxon>Glomeromycotina</taxon>
        <taxon>Glomeromycetes</taxon>
        <taxon>Diversisporales</taxon>
        <taxon>Gigasporaceae</taxon>
        <taxon>Cetraspora</taxon>
    </lineage>
</organism>
<sequence>MSQEIFDSLVSDTDINTNIFFLLQHLFNESLLSDSLNNTQGPLCENANNNFSLTQASNFNNALDIAIDFNNIKHPSDDNAKKLLQEILDLLIFTNNAFFLFNVKYVNKDSEKIKNQNSELELEIGFGDKSVTLELESGLIFTNWLEFKTWINNFAKKEEFDYKVQTSQIDEE</sequence>
<gene>
    <name evidence="1" type="ORF">CPELLU_LOCUS4578</name>
</gene>
<dbReference type="EMBL" id="CAJVQA010002429">
    <property type="protein sequence ID" value="CAG8547213.1"/>
    <property type="molecule type" value="Genomic_DNA"/>
</dbReference>
<evidence type="ECO:0000313" key="1">
    <source>
        <dbReference type="EMBL" id="CAG8547213.1"/>
    </source>
</evidence>
<reference evidence="1" key="1">
    <citation type="submission" date="2021-06" db="EMBL/GenBank/DDBJ databases">
        <authorList>
            <person name="Kallberg Y."/>
            <person name="Tangrot J."/>
            <person name="Rosling A."/>
        </authorList>
    </citation>
    <scope>NUCLEOTIDE SEQUENCE</scope>
    <source>
        <strain evidence="1">FL966</strain>
    </source>
</reference>
<dbReference type="Proteomes" id="UP000789759">
    <property type="component" value="Unassembled WGS sequence"/>
</dbReference>
<evidence type="ECO:0000313" key="2">
    <source>
        <dbReference type="Proteomes" id="UP000789759"/>
    </source>
</evidence>
<keyword evidence="2" id="KW-1185">Reference proteome</keyword>
<name>A0A9N9FM95_9GLOM</name>
<accession>A0A9N9FM95</accession>
<dbReference type="OrthoDB" id="2309441at2759"/>
<protein>
    <submittedName>
        <fullName evidence="1">5795_t:CDS:1</fullName>
    </submittedName>
</protein>